<dbReference type="GO" id="GO:0070051">
    <property type="term" value="F:fibrinogen binding"/>
    <property type="evidence" value="ECO:0007669"/>
    <property type="project" value="Ensembl"/>
</dbReference>
<keyword evidence="19" id="KW-1267">Proteomics identification</keyword>
<dbReference type="CDD" id="cd00054">
    <property type="entry name" value="EGF_CA"/>
    <property type="match status" value="6"/>
</dbReference>
<dbReference type="GO" id="GO:0001968">
    <property type="term" value="F:fibronectin binding"/>
    <property type="evidence" value="ECO:0007669"/>
    <property type="project" value="Ensembl"/>
</dbReference>
<dbReference type="FunFam" id="2.10.25.10:FF:000257">
    <property type="entry name" value="Fibulin-1"/>
    <property type="match status" value="1"/>
</dbReference>
<dbReference type="GO" id="GO:2000146">
    <property type="term" value="P:negative regulation of cell motility"/>
    <property type="evidence" value="ECO:0007669"/>
    <property type="project" value="Ensembl"/>
</dbReference>
<dbReference type="InterPro" id="IPR026823">
    <property type="entry name" value="cEGF"/>
</dbReference>
<dbReference type="Proteomes" id="UP000008227">
    <property type="component" value="Chromosome 5"/>
</dbReference>
<dbReference type="FunFam" id="2.10.25.10:FF:000078">
    <property type="entry name" value="Fibulin-1"/>
    <property type="match status" value="1"/>
</dbReference>
<dbReference type="Pfam" id="PF12662">
    <property type="entry name" value="cEGF"/>
    <property type="match status" value="2"/>
</dbReference>
<dbReference type="STRING" id="9823.ENSSSCP00000044658"/>
<dbReference type="InterPro" id="IPR018097">
    <property type="entry name" value="EGF_Ca-bd_CS"/>
</dbReference>
<dbReference type="Ensembl" id="ENSSSCT00000046398.3">
    <property type="protein sequence ID" value="ENSSSCP00000044658.1"/>
    <property type="gene ID" value="ENSSSCG00000000010.5"/>
</dbReference>
<comment type="function">
    <text evidence="12">Incorporated into fibronectin-containing matrix fibers. May play a role in cell adhesion and migration along protein fibers within the extracellular matrix (ECM). Could be important for certain developmental processes and contribute to the supramolecular organization of ECM architecture, in particular to those of basement membranes.</text>
</comment>
<keyword evidence="11" id="KW-0325">Glycoprotein</keyword>
<evidence type="ECO:0000313" key="16">
    <source>
        <dbReference type="Ensembl" id="ENSSSCP00000044658.1"/>
    </source>
</evidence>
<dbReference type="InParanoid" id="A0A287AL89"/>
<evidence type="ECO:0000256" key="12">
    <source>
        <dbReference type="PIRNR" id="PIRNR036313"/>
    </source>
</evidence>
<dbReference type="PANTHER" id="PTHR24050:SF29">
    <property type="entry name" value="FIBULIN-1"/>
    <property type="match status" value="1"/>
</dbReference>
<dbReference type="Pfam" id="PF22914">
    <property type="entry name" value="Fibulin_C"/>
    <property type="match status" value="1"/>
</dbReference>
<dbReference type="PROSITE" id="PS01178">
    <property type="entry name" value="ANAPHYLATOXIN_2"/>
    <property type="match status" value="3"/>
</dbReference>
<dbReference type="PIRSF" id="PIRSF036313">
    <property type="entry name" value="Fibulin-1"/>
    <property type="match status" value="1"/>
</dbReference>
<keyword evidence="4 12" id="KW-0964">Secreted</keyword>
<dbReference type="SMART" id="SM00181">
    <property type="entry name" value="EGF"/>
    <property type="match status" value="9"/>
</dbReference>
<evidence type="ECO:0000256" key="10">
    <source>
        <dbReference type="ARBA" id="ARBA00023157"/>
    </source>
</evidence>
<dbReference type="SUPFAM" id="SSF57184">
    <property type="entry name" value="Growth factor receptor domain"/>
    <property type="match status" value="3"/>
</dbReference>
<dbReference type="GO" id="GO:0042802">
    <property type="term" value="F:identical protein binding"/>
    <property type="evidence" value="ECO:0007669"/>
    <property type="project" value="Ensembl"/>
</dbReference>
<dbReference type="CDD" id="cd00017">
    <property type="entry name" value="ANATO"/>
    <property type="match status" value="2"/>
</dbReference>
<protein>
    <recommendedName>
        <fullName evidence="3 12">Fibulin-1</fullName>
    </recommendedName>
</protein>
<dbReference type="FunFam" id="2.10.25.10:FF:000241">
    <property type="entry name" value="Fibulin-1"/>
    <property type="match status" value="1"/>
</dbReference>
<dbReference type="GeneTree" id="ENSGT00940000156642"/>
<dbReference type="PROSITE" id="PS50026">
    <property type="entry name" value="EGF_3"/>
    <property type="match status" value="3"/>
</dbReference>
<evidence type="ECO:0000256" key="11">
    <source>
        <dbReference type="ARBA" id="ARBA00023180"/>
    </source>
</evidence>
<dbReference type="Pfam" id="PF07645">
    <property type="entry name" value="EGF_CA"/>
    <property type="match status" value="5"/>
</dbReference>
<keyword evidence="17" id="KW-1185">Reference proteome</keyword>
<evidence type="ECO:0000256" key="4">
    <source>
        <dbReference type="ARBA" id="ARBA00022525"/>
    </source>
</evidence>
<evidence type="ECO:0000259" key="14">
    <source>
        <dbReference type="PROSITE" id="PS01178"/>
    </source>
</evidence>
<dbReference type="VGNC" id="VGNC:103280">
    <property type="gene designation" value="FBLN1"/>
</dbReference>
<dbReference type="AlphaFoldDB" id="A0A287AL89"/>
<keyword evidence="10" id="KW-1015">Disulfide bond</keyword>
<reference evidence="16" key="2">
    <citation type="journal article" date="2020" name="Gigascience">
        <title>An improved pig reference genome sequence to enable pig genetics and genomics research.</title>
        <authorList>
            <person name="Warr A."/>
            <person name="Affara N."/>
            <person name="Aken B."/>
            <person name="Beiki H."/>
            <person name="Bickhart D.M."/>
            <person name="Billis K."/>
            <person name="Chow W."/>
            <person name="Eory L."/>
            <person name="Finlayson H.A."/>
            <person name="Flicek P."/>
            <person name="Giron C.G."/>
            <person name="Griffin D.K."/>
            <person name="Hall R."/>
            <person name="Hannum G."/>
            <person name="Hourlier T."/>
            <person name="Howe K."/>
            <person name="Hume D.A."/>
            <person name="Izuogu O."/>
            <person name="Kim K."/>
            <person name="Koren S."/>
            <person name="Liu H."/>
            <person name="Manchanda N."/>
            <person name="Martin F.J."/>
            <person name="Nonneman D.J."/>
            <person name="O'Connor R.E."/>
            <person name="Phillippy A.M."/>
            <person name="Rohrer G.A."/>
            <person name="Rosen B.D."/>
            <person name="Rund L.A."/>
            <person name="Sargent C.A."/>
            <person name="Schook L.B."/>
            <person name="Schroeder S.G."/>
            <person name="Schwartz A.S."/>
            <person name="Skinner B.M."/>
            <person name="Talbot R."/>
            <person name="Tseng E."/>
            <person name="Tuggle C.K."/>
            <person name="Watson M."/>
            <person name="Smith T.P.L."/>
            <person name="Archibald A.L."/>
        </authorList>
    </citation>
    <scope>NUCLEOTIDE SEQUENCE [LARGE SCALE GENOMIC DNA]</scope>
    <source>
        <strain evidence="16">Duroc</strain>
    </source>
</reference>
<evidence type="ECO:0000256" key="5">
    <source>
        <dbReference type="ARBA" id="ARBA00022530"/>
    </source>
</evidence>
<evidence type="ECO:0000256" key="3">
    <source>
        <dbReference type="ARBA" id="ARBA00021554"/>
    </source>
</evidence>
<dbReference type="PANTHER" id="PTHR24050">
    <property type="entry name" value="PA14 DOMAIN-CONTAINING PROTEIN"/>
    <property type="match status" value="1"/>
</dbReference>
<dbReference type="Pfam" id="PF01821">
    <property type="entry name" value="ANATO"/>
    <property type="match status" value="2"/>
</dbReference>
<dbReference type="FunFam" id="2.10.25.10:FF:000010">
    <property type="entry name" value="Pro-epidermal growth factor"/>
    <property type="match status" value="1"/>
</dbReference>
<feature type="domain" description="EGF-like" evidence="15">
    <location>
        <begin position="557"/>
        <end position="596"/>
    </location>
</feature>
<dbReference type="GO" id="GO:0030198">
    <property type="term" value="P:extracellular matrix organization"/>
    <property type="evidence" value="ECO:0000318"/>
    <property type="project" value="GO_Central"/>
</dbReference>
<evidence type="ECO:0000256" key="2">
    <source>
        <dbReference type="ARBA" id="ARBA00006127"/>
    </source>
</evidence>
<gene>
    <name evidence="16 18" type="primary">FBLN1</name>
</gene>
<dbReference type="InterPro" id="IPR055088">
    <property type="entry name" value="Fibulin_C"/>
</dbReference>
<keyword evidence="8" id="KW-0677">Repeat</keyword>
<dbReference type="InterPro" id="IPR009030">
    <property type="entry name" value="Growth_fac_rcpt_cys_sf"/>
</dbReference>
<dbReference type="FunFam" id="2.10.25.10:FF:000108">
    <property type="entry name" value="Fibulin-1"/>
    <property type="match status" value="1"/>
</dbReference>
<dbReference type="FunCoup" id="A0A287AL89">
    <property type="interactions" value="263"/>
</dbReference>
<evidence type="ECO:0000256" key="8">
    <source>
        <dbReference type="ARBA" id="ARBA00022737"/>
    </source>
</evidence>
<evidence type="ECO:0007829" key="19">
    <source>
        <dbReference type="PeptideAtlas" id="A0A287AL89"/>
    </source>
</evidence>
<comment type="caution">
    <text evidence="13">Lacks conserved residue(s) required for the propagation of feature annotation.</text>
</comment>
<evidence type="ECO:0000256" key="1">
    <source>
        <dbReference type="ARBA" id="ARBA00004498"/>
    </source>
</evidence>
<dbReference type="GO" id="GO:0005615">
    <property type="term" value="C:extracellular space"/>
    <property type="evidence" value="ECO:0007669"/>
    <property type="project" value="Ensembl"/>
</dbReference>
<feature type="domain" description="Anaphylatoxin-like" evidence="14">
    <location>
        <begin position="225"/>
        <end position="257"/>
    </location>
</feature>
<dbReference type="GO" id="GO:0005604">
    <property type="term" value="C:basement membrane"/>
    <property type="evidence" value="ECO:0007669"/>
    <property type="project" value="Ensembl"/>
</dbReference>
<dbReference type="Bgee" id="ENSSSCG00000000010">
    <property type="expression patterns" value="Expressed in endocardial endothelium and 44 other cell types or tissues"/>
</dbReference>
<dbReference type="ExpressionAtlas" id="A0A287AL89">
    <property type="expression patterns" value="baseline and differential"/>
</dbReference>
<comment type="subunit">
    <text evidence="12">Homomultimerizes and interacts with various extracellular matrix components.</text>
</comment>
<dbReference type="GO" id="GO:0005178">
    <property type="term" value="F:integrin binding"/>
    <property type="evidence" value="ECO:0007669"/>
    <property type="project" value="Ensembl"/>
</dbReference>
<evidence type="ECO:0000259" key="15">
    <source>
        <dbReference type="PROSITE" id="PS50026"/>
    </source>
</evidence>
<keyword evidence="6 13" id="KW-0245">EGF-like domain</keyword>
<dbReference type="FunFam" id="2.10.25.10:FF:000139">
    <property type="entry name" value="Fibulin-1"/>
    <property type="match status" value="1"/>
</dbReference>
<name>A0A287AL89_PIG</name>
<dbReference type="InterPro" id="IPR017048">
    <property type="entry name" value="Fibulin-1"/>
</dbReference>
<dbReference type="FunFam" id="2.10.25.10:FF:000150">
    <property type="entry name" value="Fibulin-1"/>
    <property type="match status" value="1"/>
</dbReference>
<dbReference type="InterPro" id="IPR000742">
    <property type="entry name" value="EGF"/>
</dbReference>
<dbReference type="SMART" id="SM00179">
    <property type="entry name" value="EGF_CA"/>
    <property type="match status" value="8"/>
</dbReference>
<dbReference type="GO" id="GO:0071953">
    <property type="term" value="C:elastic fiber"/>
    <property type="evidence" value="ECO:0007669"/>
    <property type="project" value="Ensembl"/>
</dbReference>
<dbReference type="InterPro" id="IPR000020">
    <property type="entry name" value="Anaphylatoxin/fibulin"/>
</dbReference>
<dbReference type="FunFam" id="2.10.25.10:FF:000104">
    <property type="entry name" value="Fibulin-1"/>
    <property type="match status" value="1"/>
</dbReference>
<dbReference type="InterPro" id="IPR052235">
    <property type="entry name" value="Nephronectin_domain"/>
</dbReference>
<dbReference type="GO" id="GO:0016504">
    <property type="term" value="F:peptidase activator activity"/>
    <property type="evidence" value="ECO:0007669"/>
    <property type="project" value="Ensembl"/>
</dbReference>
<dbReference type="FunFam" id="2.10.25.10:FF:000341">
    <property type="entry name" value="Fibulin 2"/>
    <property type="match status" value="1"/>
</dbReference>
<evidence type="ECO:0000313" key="18">
    <source>
        <dbReference type="VGNC" id="VGNC:103280"/>
    </source>
</evidence>
<evidence type="ECO:0000256" key="13">
    <source>
        <dbReference type="PROSITE-ProRule" id="PRU00076"/>
    </source>
</evidence>
<feature type="domain" description="Anaphylatoxin-like" evidence="14">
    <location>
        <begin position="190"/>
        <end position="223"/>
    </location>
</feature>
<dbReference type="PROSITE" id="PS01186">
    <property type="entry name" value="EGF_2"/>
    <property type="match status" value="3"/>
</dbReference>
<dbReference type="GO" id="GO:1900025">
    <property type="term" value="P:negative regulation of substrate adhesion-dependent cell spreading"/>
    <property type="evidence" value="ECO:0007669"/>
    <property type="project" value="Ensembl"/>
</dbReference>
<reference evidence="16" key="4">
    <citation type="submission" date="2025-09" db="UniProtKB">
        <authorList>
            <consortium name="Ensembl"/>
        </authorList>
    </citation>
    <scope>IDENTIFICATION</scope>
</reference>
<dbReference type="PROSITE" id="PS00010">
    <property type="entry name" value="ASX_HYDROXYL"/>
    <property type="match status" value="4"/>
</dbReference>
<feature type="domain" description="EGF-like" evidence="15">
    <location>
        <begin position="472"/>
        <end position="514"/>
    </location>
</feature>
<dbReference type="GO" id="GO:0072378">
    <property type="term" value="P:blood coagulation, fibrin clot formation"/>
    <property type="evidence" value="ECO:0007669"/>
    <property type="project" value="Ensembl"/>
</dbReference>
<keyword evidence="7" id="KW-0732">Signal</keyword>
<keyword evidence="9" id="KW-0106">Calcium</keyword>
<proteinExistence type="evidence at protein level"/>
<comment type="subcellular location">
    <subcellularLocation>
        <location evidence="1 12">Secreted</location>
        <location evidence="1 12">Extracellular space</location>
        <location evidence="1 12">Extracellular matrix</location>
    </subcellularLocation>
</comment>
<dbReference type="Gene3D" id="2.10.25.10">
    <property type="entry name" value="Laminin"/>
    <property type="match status" value="9"/>
</dbReference>
<reference evidence="16" key="3">
    <citation type="submission" date="2025-08" db="UniProtKB">
        <authorList>
            <consortium name="Ensembl"/>
        </authorList>
    </citation>
    <scope>IDENTIFICATION</scope>
</reference>
<evidence type="ECO:0000313" key="17">
    <source>
        <dbReference type="Proteomes" id="UP000008227"/>
    </source>
</evidence>
<dbReference type="SMART" id="SM00104">
    <property type="entry name" value="ANATO"/>
    <property type="match status" value="3"/>
</dbReference>
<accession>A0A287AL89</accession>
<feature type="domain" description="EGF-like" evidence="15">
    <location>
        <begin position="597"/>
        <end position="640"/>
    </location>
</feature>
<sequence>MAPVFLALCTAKAETPSGQVPLRVAGVWLEQGFPAAELQPRQQWIQQVVVEVSGLNKGSGGCAQFSVVRVCRVTKGTDMLRPLQIRPDAVEEAKGSRVPVMRPGGGCPWPLEGGCSTKGTSGLVRGVACPQSPGSLLCTAGAEVPMEACCTDGHQMATQHKDCSLPYTSESKECRMVQEQCCQNQLEELHCAAGISLADEGDSCAAPQGDNASLEAMIVKRCCHCCLLGRAAQAQGQSCEYNLMVGYQCGLVFRACCVKGQENADFAPGDIGDLQETAKVSEIEEEQEDPYLNDRCRGGGPCKQQCRDTGQEVVCSCFVGYQLLPDGVSCEDINECIKGSQNCRLGETCINTVGSFRCQRDSSCGTGYELTEDNDCKDIDECESGIHNCLPDFICQNTLGSFRCRPKLQCKSGFIQDALGNCIDINECLSISAPCPVGQTCINTEGSYTCQKNVPNCGRGYHLNEEGTRCVDVDECSPPAEPCGPGHMCVNSLGSFRCECKAGYYFDGISRTCVDINECRRYPGRLCGHKCENTPGSYYCSCTIGFRLSSDGRSCEDVNECHSSPCSQECANVYGSYQCYCRRGYQLSDVDGTTCEDIDECALPTGGHICSYRCINIPGSFQCSCPSTGYRLAPNGRNCQDIDECVTGIHNCSINETCFNIQGSFRCLAFECPENYRRSADTLRQEKTDTIRCIKSCRPNDVTCVLAPVHTISHTVVSLPTFREFTRPEEIIFLRAVTPAHPANHADIIFDITDGNLRDSFDIIKRYMDGMTVGVVRQVRPIVGPFHAVLKLEMNYVVGGVVSHRNVVNVHIFVSEYWF</sequence>
<feature type="domain" description="Anaphylatoxin-like" evidence="14">
    <location>
        <begin position="149"/>
        <end position="182"/>
    </location>
</feature>
<evidence type="ECO:0000256" key="7">
    <source>
        <dbReference type="ARBA" id="ARBA00022729"/>
    </source>
</evidence>
<evidence type="ECO:0000256" key="9">
    <source>
        <dbReference type="ARBA" id="ARBA00022837"/>
    </source>
</evidence>
<dbReference type="PROSITE" id="PS01177">
    <property type="entry name" value="ANAPHYLATOXIN_1"/>
    <property type="match status" value="1"/>
</dbReference>
<dbReference type="InterPro" id="IPR049883">
    <property type="entry name" value="NOTCH1_EGF-like"/>
</dbReference>
<dbReference type="InterPro" id="IPR000152">
    <property type="entry name" value="EGF-type_Asp/Asn_hydroxyl_site"/>
</dbReference>
<dbReference type="InterPro" id="IPR001881">
    <property type="entry name" value="EGF-like_Ca-bd_dom"/>
</dbReference>
<evidence type="ECO:0000256" key="6">
    <source>
        <dbReference type="ARBA" id="ARBA00022536"/>
    </source>
</evidence>
<dbReference type="GO" id="GO:0005201">
    <property type="term" value="F:extracellular matrix structural constituent"/>
    <property type="evidence" value="ECO:0007669"/>
    <property type="project" value="Ensembl"/>
</dbReference>
<dbReference type="GO" id="GO:0005509">
    <property type="term" value="F:calcium ion binding"/>
    <property type="evidence" value="ECO:0007669"/>
    <property type="project" value="Ensembl"/>
</dbReference>
<dbReference type="GO" id="GO:0070373">
    <property type="term" value="P:negative regulation of ERK1 and ERK2 cascade"/>
    <property type="evidence" value="ECO:0007669"/>
    <property type="project" value="Ensembl"/>
</dbReference>
<reference evidence="17" key="1">
    <citation type="submission" date="2009-11" db="EMBL/GenBank/DDBJ databases">
        <authorList>
            <consortium name="Porcine genome sequencing project"/>
        </authorList>
    </citation>
    <scope>NUCLEOTIDE SEQUENCE [LARGE SCALE GENOMIC DNA]</scope>
    <source>
        <strain evidence="17">Duroc</strain>
    </source>
</reference>
<organism evidence="16 17">
    <name type="scientific">Sus scrofa</name>
    <name type="common">Pig</name>
    <dbReference type="NCBI Taxonomy" id="9823"/>
    <lineage>
        <taxon>Eukaryota</taxon>
        <taxon>Metazoa</taxon>
        <taxon>Chordata</taxon>
        <taxon>Craniata</taxon>
        <taxon>Vertebrata</taxon>
        <taxon>Euteleostomi</taxon>
        <taxon>Mammalia</taxon>
        <taxon>Eutheria</taxon>
        <taxon>Laurasiatheria</taxon>
        <taxon>Artiodactyla</taxon>
        <taxon>Suina</taxon>
        <taxon>Suidae</taxon>
        <taxon>Sus</taxon>
    </lineage>
</organism>
<comment type="similarity">
    <text evidence="2 12">Belongs to the fibulin family.</text>
</comment>
<dbReference type="GO" id="GO:2000647">
    <property type="term" value="P:negative regulation of stem cell proliferation"/>
    <property type="evidence" value="ECO:0007669"/>
    <property type="project" value="Ensembl"/>
</dbReference>
<dbReference type="PROSITE" id="PS01187">
    <property type="entry name" value="EGF_CA"/>
    <property type="match status" value="3"/>
</dbReference>
<keyword evidence="5 12" id="KW-0272">Extracellular matrix</keyword>